<reference evidence="1" key="1">
    <citation type="submission" date="2018-05" db="EMBL/GenBank/DDBJ databases">
        <authorList>
            <person name="Lanie J.A."/>
            <person name="Ng W.-L."/>
            <person name="Kazmierczak K.M."/>
            <person name="Andrzejewski T.M."/>
            <person name="Davidsen T.M."/>
            <person name="Wayne K.J."/>
            <person name="Tettelin H."/>
            <person name="Glass J.I."/>
            <person name="Rusch D."/>
            <person name="Podicherti R."/>
            <person name="Tsui H.-C.T."/>
            <person name="Winkler M.E."/>
        </authorList>
    </citation>
    <scope>NUCLEOTIDE SEQUENCE</scope>
</reference>
<organism evidence="1">
    <name type="scientific">marine metagenome</name>
    <dbReference type="NCBI Taxonomy" id="408172"/>
    <lineage>
        <taxon>unclassified sequences</taxon>
        <taxon>metagenomes</taxon>
        <taxon>ecological metagenomes</taxon>
    </lineage>
</organism>
<protein>
    <submittedName>
        <fullName evidence="1">Uncharacterized protein</fullName>
    </submittedName>
</protein>
<dbReference type="AlphaFoldDB" id="A0A381ZDY7"/>
<evidence type="ECO:0000313" key="1">
    <source>
        <dbReference type="EMBL" id="SVA87062.1"/>
    </source>
</evidence>
<sequence length="37" mass="4333">MKFFTLLLVAVFIFPNPVYAAKKYLLDGEWVLNKQTN</sequence>
<feature type="non-terminal residue" evidence="1">
    <location>
        <position position="37"/>
    </location>
</feature>
<name>A0A381ZDY7_9ZZZZ</name>
<accession>A0A381ZDY7</accession>
<dbReference type="EMBL" id="UINC01020825">
    <property type="protein sequence ID" value="SVA87062.1"/>
    <property type="molecule type" value="Genomic_DNA"/>
</dbReference>
<proteinExistence type="predicted"/>
<gene>
    <name evidence="1" type="ORF">METZ01_LOCUS139916</name>
</gene>